<evidence type="ECO:0000256" key="12">
    <source>
        <dbReference type="ARBA" id="ARBA00023012"/>
    </source>
</evidence>
<evidence type="ECO:0000256" key="13">
    <source>
        <dbReference type="ARBA" id="ARBA00023136"/>
    </source>
</evidence>
<evidence type="ECO:0000256" key="4">
    <source>
        <dbReference type="ARBA" id="ARBA00022475"/>
    </source>
</evidence>
<dbReference type="PROSITE" id="PS50109">
    <property type="entry name" value="HIS_KIN"/>
    <property type="match status" value="1"/>
</dbReference>
<protein>
    <recommendedName>
        <fullName evidence="3">histidine kinase</fullName>
        <ecNumber evidence="3">2.7.13.3</ecNumber>
    </recommendedName>
</protein>
<dbReference type="Pfam" id="PF00512">
    <property type="entry name" value="HisKA"/>
    <property type="match status" value="1"/>
</dbReference>
<dbReference type="SMART" id="SM00387">
    <property type="entry name" value="HATPase_c"/>
    <property type="match status" value="1"/>
</dbReference>
<gene>
    <name evidence="16" type="ORF">HII30_02160</name>
</gene>
<dbReference type="InterPro" id="IPR050398">
    <property type="entry name" value="HssS/ArlS-like"/>
</dbReference>
<dbReference type="Gene3D" id="1.10.287.130">
    <property type="match status" value="1"/>
</dbReference>
<dbReference type="InterPro" id="IPR036890">
    <property type="entry name" value="HATPase_C_sf"/>
</dbReference>
<evidence type="ECO:0000256" key="2">
    <source>
        <dbReference type="ARBA" id="ARBA00004651"/>
    </source>
</evidence>
<dbReference type="GO" id="GO:0000155">
    <property type="term" value="F:phosphorelay sensor kinase activity"/>
    <property type="evidence" value="ECO:0007669"/>
    <property type="project" value="InterPro"/>
</dbReference>
<keyword evidence="6" id="KW-0808">Transferase</keyword>
<dbReference type="PANTHER" id="PTHR45528:SF1">
    <property type="entry name" value="SENSOR HISTIDINE KINASE CPXA"/>
    <property type="match status" value="1"/>
</dbReference>
<dbReference type="Proteomes" id="UP000565468">
    <property type="component" value="Unassembled WGS sequence"/>
</dbReference>
<dbReference type="Gene3D" id="6.10.340.10">
    <property type="match status" value="1"/>
</dbReference>
<sequence>MSETLNSMSKGNLQQRALETREDELGSIAYSINRMAQQLDEQIRKERELQQGRMDWIAGLSHDIRTPLTSMMGYIGLLKTGAYENEDEQQRFIDNTYNKVVQLKSLTDELFEYSRLTGSSITLDLRQIDIKNLLSQMLVEFEPLARKHELDLETVIPDEPLLLMLDPDMIVRALDNLFMNTLKYSVKPGTVKITLAYDQDQVRIEIENRGGPLLPESVSRLFDQFYKADSSRSSDLIQTGAGLGLSITRTIVEMHGGSADLHYEDGTFIFSINLPQSEA</sequence>
<keyword evidence="7" id="KW-0812">Transmembrane</keyword>
<evidence type="ECO:0000313" key="16">
    <source>
        <dbReference type="EMBL" id="NMO94591.1"/>
    </source>
</evidence>
<dbReference type="SUPFAM" id="SSF47384">
    <property type="entry name" value="Homodimeric domain of signal transducing histidine kinase"/>
    <property type="match status" value="1"/>
</dbReference>
<proteinExistence type="predicted"/>
<evidence type="ECO:0000259" key="14">
    <source>
        <dbReference type="PROSITE" id="PS50109"/>
    </source>
</evidence>
<dbReference type="PROSITE" id="PS50885">
    <property type="entry name" value="HAMP"/>
    <property type="match status" value="1"/>
</dbReference>
<evidence type="ECO:0000256" key="5">
    <source>
        <dbReference type="ARBA" id="ARBA00022553"/>
    </source>
</evidence>
<dbReference type="InterPro" id="IPR005467">
    <property type="entry name" value="His_kinase_dom"/>
</dbReference>
<dbReference type="EMBL" id="JABBPN010000002">
    <property type="protein sequence ID" value="NMO94591.1"/>
    <property type="molecule type" value="Genomic_DNA"/>
</dbReference>
<evidence type="ECO:0000256" key="6">
    <source>
        <dbReference type="ARBA" id="ARBA00022679"/>
    </source>
</evidence>
<dbReference type="EC" id="2.7.13.3" evidence="3"/>
<dbReference type="Gene3D" id="3.30.565.10">
    <property type="entry name" value="Histidine kinase-like ATPase, C-terminal domain"/>
    <property type="match status" value="1"/>
</dbReference>
<keyword evidence="5" id="KW-0597">Phosphoprotein</keyword>
<dbReference type="SUPFAM" id="SSF158472">
    <property type="entry name" value="HAMP domain-like"/>
    <property type="match status" value="1"/>
</dbReference>
<keyword evidence="4" id="KW-1003">Cell membrane</keyword>
<dbReference type="GO" id="GO:0005886">
    <property type="term" value="C:plasma membrane"/>
    <property type="evidence" value="ECO:0007669"/>
    <property type="project" value="UniProtKB-SubCell"/>
</dbReference>
<keyword evidence="17" id="KW-1185">Reference proteome</keyword>
<keyword evidence="12" id="KW-0902">Two-component regulatory system</keyword>
<dbReference type="Pfam" id="PF02518">
    <property type="entry name" value="HATPase_c"/>
    <property type="match status" value="1"/>
</dbReference>
<dbReference type="PRINTS" id="PR00344">
    <property type="entry name" value="BCTRLSENSOR"/>
</dbReference>
<dbReference type="CDD" id="cd06225">
    <property type="entry name" value="HAMP"/>
    <property type="match status" value="1"/>
</dbReference>
<evidence type="ECO:0000259" key="15">
    <source>
        <dbReference type="PROSITE" id="PS50885"/>
    </source>
</evidence>
<evidence type="ECO:0000256" key="10">
    <source>
        <dbReference type="ARBA" id="ARBA00022840"/>
    </source>
</evidence>
<dbReference type="AlphaFoldDB" id="A0A848M2W3"/>
<name>A0A848M2W3_PAELE</name>
<dbReference type="SUPFAM" id="SSF55874">
    <property type="entry name" value="ATPase domain of HSP90 chaperone/DNA topoisomerase II/histidine kinase"/>
    <property type="match status" value="1"/>
</dbReference>
<evidence type="ECO:0000256" key="8">
    <source>
        <dbReference type="ARBA" id="ARBA00022741"/>
    </source>
</evidence>
<keyword evidence="8" id="KW-0547">Nucleotide-binding</keyword>
<dbReference type="PANTHER" id="PTHR45528">
    <property type="entry name" value="SENSOR HISTIDINE KINASE CPXA"/>
    <property type="match status" value="1"/>
</dbReference>
<dbReference type="CDD" id="cd00082">
    <property type="entry name" value="HisKA"/>
    <property type="match status" value="1"/>
</dbReference>
<evidence type="ECO:0000256" key="3">
    <source>
        <dbReference type="ARBA" id="ARBA00012438"/>
    </source>
</evidence>
<comment type="caution">
    <text evidence="16">The sequence shown here is derived from an EMBL/GenBank/DDBJ whole genome shotgun (WGS) entry which is preliminary data.</text>
</comment>
<keyword evidence="10" id="KW-0067">ATP-binding</keyword>
<dbReference type="Pfam" id="PF00672">
    <property type="entry name" value="HAMP"/>
    <property type="match status" value="1"/>
</dbReference>
<dbReference type="InterPro" id="IPR003594">
    <property type="entry name" value="HATPase_dom"/>
</dbReference>
<evidence type="ECO:0000256" key="7">
    <source>
        <dbReference type="ARBA" id="ARBA00022692"/>
    </source>
</evidence>
<evidence type="ECO:0000256" key="9">
    <source>
        <dbReference type="ARBA" id="ARBA00022777"/>
    </source>
</evidence>
<feature type="domain" description="HAMP" evidence="15">
    <location>
        <begin position="1"/>
        <end position="44"/>
    </location>
</feature>
<dbReference type="InterPro" id="IPR036097">
    <property type="entry name" value="HisK_dim/P_sf"/>
</dbReference>
<dbReference type="GO" id="GO:0005524">
    <property type="term" value="F:ATP binding"/>
    <property type="evidence" value="ECO:0007669"/>
    <property type="project" value="UniProtKB-KW"/>
</dbReference>
<comment type="catalytic activity">
    <reaction evidence="1">
        <text>ATP + protein L-histidine = ADP + protein N-phospho-L-histidine.</text>
        <dbReference type="EC" id="2.7.13.3"/>
    </reaction>
</comment>
<evidence type="ECO:0000256" key="1">
    <source>
        <dbReference type="ARBA" id="ARBA00000085"/>
    </source>
</evidence>
<dbReference type="InterPro" id="IPR003661">
    <property type="entry name" value="HisK_dim/P_dom"/>
</dbReference>
<keyword evidence="13" id="KW-0472">Membrane</keyword>
<evidence type="ECO:0000256" key="11">
    <source>
        <dbReference type="ARBA" id="ARBA00022989"/>
    </source>
</evidence>
<keyword evidence="11" id="KW-1133">Transmembrane helix</keyword>
<accession>A0A848M2W3</accession>
<comment type="subcellular location">
    <subcellularLocation>
        <location evidence="2">Cell membrane</location>
        <topology evidence="2">Multi-pass membrane protein</topology>
    </subcellularLocation>
</comment>
<reference evidence="16 17" key="1">
    <citation type="submission" date="2020-04" db="EMBL/GenBank/DDBJ databases">
        <title>Paenibacillus algicola sp. nov., a novel marine bacterium producing alginate lyase.</title>
        <authorList>
            <person name="Huang H."/>
        </authorList>
    </citation>
    <scope>NUCLEOTIDE SEQUENCE [LARGE SCALE GENOMIC DNA]</scope>
    <source>
        <strain evidence="16 17">L7-75</strain>
    </source>
</reference>
<keyword evidence="9 16" id="KW-0418">Kinase</keyword>
<evidence type="ECO:0000313" key="17">
    <source>
        <dbReference type="Proteomes" id="UP000565468"/>
    </source>
</evidence>
<dbReference type="SMART" id="SM00388">
    <property type="entry name" value="HisKA"/>
    <property type="match status" value="1"/>
</dbReference>
<dbReference type="InterPro" id="IPR003660">
    <property type="entry name" value="HAMP_dom"/>
</dbReference>
<dbReference type="InterPro" id="IPR004358">
    <property type="entry name" value="Sig_transdc_His_kin-like_C"/>
</dbReference>
<feature type="domain" description="Histidine kinase" evidence="14">
    <location>
        <begin position="59"/>
        <end position="278"/>
    </location>
</feature>
<organism evidence="16 17">
    <name type="scientific">Paenibacillus lemnae</name>
    <dbReference type="NCBI Taxonomy" id="1330551"/>
    <lineage>
        <taxon>Bacteria</taxon>
        <taxon>Bacillati</taxon>
        <taxon>Bacillota</taxon>
        <taxon>Bacilli</taxon>
        <taxon>Bacillales</taxon>
        <taxon>Paenibacillaceae</taxon>
        <taxon>Paenibacillus</taxon>
    </lineage>
</organism>